<sequence>MQYLPPPNPTNPCGIVMGYFPCSRLEYYVSEMEIPFFVTCGRGLDQFVIDEIYEKFPKALNVHSLGEGKVAFAIRAALVADNCKISENCSVPENKTFETDVTHHEAGSLESIAAVYRLKLVERIFYLIHCENVRDNYIDENNLRTIIGTKDLNSIASLVVSLKKQHISQEVSKNCCEPKSCQGTLNWKAKKDKIKNYMNSVTYNDKEMQNRVNESNLKRPNDLADCNNISPSKKICEMDSECCSKSSFSEVHENIYDEKPENISSSLIKPEDSYCDPKALVAVKNKESCQCILKLSNSKGICMCVREKASLPYDNQPKFQDQHKNYSLVTFRISSRISGKHKRLLSYSSVIAVFVKFMEDCKYGWVTEWINPTLDFYVNVTDSHFLIGVTLSKEPLSLRPYITHITLRSTISHLMAKLCKISSGGILLDPMCGGGTILVEAAKCFKVGLVIGGDMKREQLAVARCNLLGLGISFSLMLCQAINIPLKDCSINAVVCDFPFGKKHKLNEDEKTLLYGVLKECSRLLKADGRAVLLISEQQRNILVHFLTSNKSSVESNELNLNIEFVYPLSLGRTAALLAVLLKV</sequence>
<dbReference type="EMBL" id="JAXCGZ010007628">
    <property type="protein sequence ID" value="KAK7078912.1"/>
    <property type="molecule type" value="Genomic_DNA"/>
</dbReference>
<dbReference type="Gene3D" id="3.40.50.150">
    <property type="entry name" value="Vaccinia Virus protein VP39"/>
    <property type="match status" value="1"/>
</dbReference>
<evidence type="ECO:0000259" key="1">
    <source>
        <dbReference type="Pfam" id="PF01170"/>
    </source>
</evidence>
<comment type="caution">
    <text evidence="2">The sequence shown here is derived from an EMBL/GenBank/DDBJ whole genome shotgun (WGS) entry which is preliminary data.</text>
</comment>
<dbReference type="GO" id="GO:0030488">
    <property type="term" value="P:tRNA methylation"/>
    <property type="evidence" value="ECO:0007669"/>
    <property type="project" value="TreeGrafter"/>
</dbReference>
<dbReference type="AlphaFoldDB" id="A0AAN8X6Z7"/>
<dbReference type="SUPFAM" id="SSF53335">
    <property type="entry name" value="S-adenosyl-L-methionine-dependent methyltransferases"/>
    <property type="match status" value="1"/>
</dbReference>
<dbReference type="CDD" id="cd02440">
    <property type="entry name" value="AdoMet_MTases"/>
    <property type="match status" value="1"/>
</dbReference>
<reference evidence="2 3" key="1">
    <citation type="submission" date="2023-11" db="EMBL/GenBank/DDBJ databases">
        <title>Halocaridina rubra genome assembly.</title>
        <authorList>
            <person name="Smith C."/>
        </authorList>
    </citation>
    <scope>NUCLEOTIDE SEQUENCE [LARGE SCALE GENOMIC DNA]</scope>
    <source>
        <strain evidence="2">EP-1</strain>
        <tissue evidence="2">Whole</tissue>
    </source>
</reference>
<feature type="domain" description="Ribosomal RNA large subunit methyltransferase K/L-like methyltransferase" evidence="1">
    <location>
        <begin position="399"/>
        <end position="540"/>
    </location>
</feature>
<evidence type="ECO:0000313" key="3">
    <source>
        <dbReference type="Proteomes" id="UP001381693"/>
    </source>
</evidence>
<dbReference type="InterPro" id="IPR029063">
    <property type="entry name" value="SAM-dependent_MTases_sf"/>
</dbReference>
<dbReference type="InterPro" id="IPR000241">
    <property type="entry name" value="RlmKL-like_Mtase"/>
</dbReference>
<keyword evidence="2" id="KW-0489">Methyltransferase</keyword>
<organism evidence="2 3">
    <name type="scientific">Halocaridina rubra</name>
    <name type="common">Hawaiian red shrimp</name>
    <dbReference type="NCBI Taxonomy" id="373956"/>
    <lineage>
        <taxon>Eukaryota</taxon>
        <taxon>Metazoa</taxon>
        <taxon>Ecdysozoa</taxon>
        <taxon>Arthropoda</taxon>
        <taxon>Crustacea</taxon>
        <taxon>Multicrustacea</taxon>
        <taxon>Malacostraca</taxon>
        <taxon>Eumalacostraca</taxon>
        <taxon>Eucarida</taxon>
        <taxon>Decapoda</taxon>
        <taxon>Pleocyemata</taxon>
        <taxon>Caridea</taxon>
        <taxon>Atyoidea</taxon>
        <taxon>Atyidae</taxon>
        <taxon>Halocaridina</taxon>
    </lineage>
</organism>
<gene>
    <name evidence="2" type="primary">THUMPD2</name>
    <name evidence="2" type="ORF">SK128_015971</name>
</gene>
<protein>
    <submittedName>
        <fullName evidence="2">RNA methylase UPF0020</fullName>
    </submittedName>
</protein>
<proteinExistence type="predicted"/>
<dbReference type="Proteomes" id="UP001381693">
    <property type="component" value="Unassembled WGS sequence"/>
</dbReference>
<dbReference type="Pfam" id="PF01170">
    <property type="entry name" value="UPF0020"/>
    <property type="match status" value="1"/>
</dbReference>
<accession>A0AAN8X6Z7</accession>
<dbReference type="PANTHER" id="PTHR14911:SF1">
    <property type="entry name" value="THUMP DOMAIN-CONTAINING PROTEIN 2"/>
    <property type="match status" value="1"/>
</dbReference>
<dbReference type="PANTHER" id="PTHR14911">
    <property type="entry name" value="THUMP DOMAIN-CONTAINING"/>
    <property type="match status" value="1"/>
</dbReference>
<name>A0AAN8X6Z7_HALRR</name>
<keyword evidence="3" id="KW-1185">Reference proteome</keyword>
<evidence type="ECO:0000313" key="2">
    <source>
        <dbReference type="EMBL" id="KAK7078912.1"/>
    </source>
</evidence>
<keyword evidence="2" id="KW-0808">Transferase</keyword>
<dbReference type="GO" id="GO:0043527">
    <property type="term" value="C:tRNA methyltransferase complex"/>
    <property type="evidence" value="ECO:0007669"/>
    <property type="project" value="UniProtKB-ARBA"/>
</dbReference>
<dbReference type="GO" id="GO:0016423">
    <property type="term" value="F:tRNA (guanine) methyltransferase activity"/>
    <property type="evidence" value="ECO:0007669"/>
    <property type="project" value="TreeGrafter"/>
</dbReference>